<organism evidence="3 4">
    <name type="scientific">Clathrus columnatus</name>
    <dbReference type="NCBI Taxonomy" id="1419009"/>
    <lineage>
        <taxon>Eukaryota</taxon>
        <taxon>Fungi</taxon>
        <taxon>Dikarya</taxon>
        <taxon>Basidiomycota</taxon>
        <taxon>Agaricomycotina</taxon>
        <taxon>Agaricomycetes</taxon>
        <taxon>Phallomycetidae</taxon>
        <taxon>Phallales</taxon>
        <taxon>Clathraceae</taxon>
        <taxon>Clathrus</taxon>
    </lineage>
</organism>
<dbReference type="SUPFAM" id="SSF50965">
    <property type="entry name" value="Galactose oxidase, central domain"/>
    <property type="match status" value="1"/>
</dbReference>
<keyword evidence="2" id="KW-0732">Signal</keyword>
<dbReference type="AlphaFoldDB" id="A0AAV5ACY5"/>
<dbReference type="EMBL" id="BPWL01000005">
    <property type="protein sequence ID" value="GJJ10513.1"/>
    <property type="molecule type" value="Genomic_DNA"/>
</dbReference>
<dbReference type="InterPro" id="IPR011043">
    <property type="entry name" value="Gal_Oxase/kelch_b-propeller"/>
</dbReference>
<evidence type="ECO:0000313" key="3">
    <source>
        <dbReference type="EMBL" id="GJJ10513.1"/>
    </source>
</evidence>
<feature type="compositionally biased region" description="Low complexity" evidence="1">
    <location>
        <begin position="325"/>
        <end position="365"/>
    </location>
</feature>
<keyword evidence="4" id="KW-1185">Reference proteome</keyword>
<reference evidence="3" key="1">
    <citation type="submission" date="2021-10" db="EMBL/GenBank/DDBJ databases">
        <title>De novo Genome Assembly of Clathrus columnatus (Basidiomycota, Fungi) Using Illumina and Nanopore Sequence Data.</title>
        <authorList>
            <person name="Ogiso-Tanaka E."/>
            <person name="Itagaki H."/>
            <person name="Hosoya T."/>
            <person name="Hosaka K."/>
        </authorList>
    </citation>
    <scope>NUCLEOTIDE SEQUENCE</scope>
    <source>
        <strain evidence="3">MO-923</strain>
    </source>
</reference>
<evidence type="ECO:0000256" key="2">
    <source>
        <dbReference type="SAM" id="SignalP"/>
    </source>
</evidence>
<evidence type="ECO:0000256" key="1">
    <source>
        <dbReference type="SAM" id="MobiDB-lite"/>
    </source>
</evidence>
<proteinExistence type="predicted"/>
<comment type="caution">
    <text evidence="3">The sequence shown here is derived from an EMBL/GenBank/DDBJ whole genome shotgun (WGS) entry which is preliminary data.</text>
</comment>
<accession>A0AAV5ACY5</accession>
<gene>
    <name evidence="3" type="ORF">Clacol_004739</name>
</gene>
<feature type="chain" id="PRO_5043955090" evidence="2">
    <location>
        <begin position="26"/>
        <end position="392"/>
    </location>
</feature>
<feature type="signal peptide" evidence="2">
    <location>
        <begin position="1"/>
        <end position="25"/>
    </location>
</feature>
<name>A0AAV5ACY5_9AGAM</name>
<evidence type="ECO:0000313" key="4">
    <source>
        <dbReference type="Proteomes" id="UP001050691"/>
    </source>
</evidence>
<feature type="region of interest" description="Disordered" evidence="1">
    <location>
        <begin position="324"/>
        <end position="365"/>
    </location>
</feature>
<protein>
    <submittedName>
        <fullName evidence="3">Uncharacterized protein</fullName>
    </submittedName>
</protein>
<sequence>MVSSFFQYLVSIVALGSLVPRVVDATACIAFDSNFNLYAFGFGGKDFQLGTQDAWSSSVTPKDITSNGRPPFDGKQTTCYLSQFFNAIYVLDGDESDSSAVHIFNAGAGSWSTQKVQPGGPNPGSLVAILDHDTNTFYAVDNGTLSFMDLGQLVVANNTPVSWVLAKNTPYGAAYQPTMALAQNHIFFIGTPNAQPATAEIFVIHFSFFQSTSQGFPNVNGGSPFPETHGQATSFFIANAVQENVAYIPDDGSATYIFNVEQNNTVTFAGPTDKSESTYAASLTALVQLTQNGSISFLPFDPSNPVSGASASWSKIDVQGLPALTTTGSNGSTSGSNSTTSGTGSKPSNGTNPSSSSGSGSNTNSSNGDIAISLPISFTMFVAVLSMILTVF</sequence>
<dbReference type="Proteomes" id="UP001050691">
    <property type="component" value="Unassembled WGS sequence"/>
</dbReference>